<evidence type="ECO:0000313" key="3">
    <source>
        <dbReference type="Proteomes" id="UP000466345"/>
    </source>
</evidence>
<organism evidence="2 3">
    <name type="scientific">Streptomyces smaragdinus</name>
    <dbReference type="NCBI Taxonomy" id="2585196"/>
    <lineage>
        <taxon>Bacteria</taxon>
        <taxon>Bacillati</taxon>
        <taxon>Actinomycetota</taxon>
        <taxon>Actinomycetes</taxon>
        <taxon>Kitasatosporales</taxon>
        <taxon>Streptomycetaceae</taxon>
        <taxon>Streptomyces</taxon>
    </lineage>
</organism>
<evidence type="ECO:0008006" key="4">
    <source>
        <dbReference type="Google" id="ProtNLM"/>
    </source>
</evidence>
<reference evidence="2 3" key="1">
    <citation type="submission" date="2019-10" db="EMBL/GenBank/DDBJ databases">
        <title>Streptomyces smaragdinus sp. nov. and Streptomyces fabii sp. nov., isolated from the gut of fungus growing-termite Macrotermes natalensis.</title>
        <authorList>
            <person name="Schwitalla J."/>
            <person name="Benndorf R."/>
            <person name="Martin K."/>
            <person name="De Beer W."/>
            <person name="Kaster A.-K."/>
            <person name="Vollmers J."/>
            <person name="Poulsen M."/>
            <person name="Beemelmanns C."/>
        </authorList>
    </citation>
    <scope>NUCLEOTIDE SEQUENCE [LARGE SCALE GENOMIC DNA]</scope>
    <source>
        <strain evidence="2 3">RB5</strain>
    </source>
</reference>
<proteinExistence type="predicted"/>
<dbReference type="EMBL" id="WEGJ01000005">
    <property type="protein sequence ID" value="MQY12181.1"/>
    <property type="molecule type" value="Genomic_DNA"/>
</dbReference>
<dbReference type="OrthoDB" id="4350224at2"/>
<dbReference type="SUPFAM" id="SSF89392">
    <property type="entry name" value="Prokaryotic lipoproteins and lipoprotein localization factors"/>
    <property type="match status" value="1"/>
</dbReference>
<feature type="signal peptide" evidence="1">
    <location>
        <begin position="1"/>
        <end position="24"/>
    </location>
</feature>
<evidence type="ECO:0000256" key="1">
    <source>
        <dbReference type="SAM" id="SignalP"/>
    </source>
</evidence>
<keyword evidence="1" id="KW-0732">Signal</keyword>
<name>A0A7K0CFC9_9ACTN</name>
<keyword evidence="3" id="KW-1185">Reference proteome</keyword>
<sequence>MLGIRKAAVPAALCALAFGGSAVAADDNGVGELGARGIVREARDAFGTAGSMHARMTGEGLPDGIPAAWDLRLDDRGRCTGRVWLKPGKAGVEVLRQGEDLWLRPDAEWLAVKFPGLPADVRKALLDGTYLHVPATHPAAAEVAQFCDLDALRGQMRQFPAPTAGTPLDKGGTATVDGTPVVDVSAEQGGTENHVYVATEGTPYPLRTTSTTDDGTMALTITMSEFDEPVTVKPPPAGRTIDLGVAPG</sequence>
<evidence type="ECO:0000313" key="2">
    <source>
        <dbReference type="EMBL" id="MQY12181.1"/>
    </source>
</evidence>
<comment type="caution">
    <text evidence="2">The sequence shown here is derived from an EMBL/GenBank/DDBJ whole genome shotgun (WGS) entry which is preliminary data.</text>
</comment>
<feature type="chain" id="PRO_5029762315" description="Lipoprotein" evidence="1">
    <location>
        <begin position="25"/>
        <end position="248"/>
    </location>
</feature>
<gene>
    <name evidence="2" type="ORF">SRB5_23110</name>
</gene>
<dbReference type="AlphaFoldDB" id="A0A7K0CFC9"/>
<dbReference type="Gene3D" id="2.50.20.20">
    <property type="match status" value="1"/>
</dbReference>
<dbReference type="RefSeq" id="WP_153451543.1">
    <property type="nucleotide sequence ID" value="NZ_WEGJ01000005.1"/>
</dbReference>
<dbReference type="InterPro" id="IPR029046">
    <property type="entry name" value="LolA/LolB/LppX"/>
</dbReference>
<dbReference type="Proteomes" id="UP000466345">
    <property type="component" value="Unassembled WGS sequence"/>
</dbReference>
<protein>
    <recommendedName>
        <fullName evidence="4">Lipoprotein</fullName>
    </recommendedName>
</protein>
<accession>A0A7K0CFC9</accession>